<reference evidence="2 3" key="1">
    <citation type="journal article" date="2015" name="Biotechnol. Biofuels">
        <title>Enhanced degradation of softwood versus hardwood by the white-rot fungus Pycnoporus coccineus.</title>
        <authorList>
            <person name="Couturier M."/>
            <person name="Navarro D."/>
            <person name="Chevret D."/>
            <person name="Henrissat B."/>
            <person name="Piumi F."/>
            <person name="Ruiz-Duenas F.J."/>
            <person name="Martinez A.T."/>
            <person name="Grigoriev I.V."/>
            <person name="Riley R."/>
            <person name="Lipzen A."/>
            <person name="Berrin J.G."/>
            <person name="Master E.R."/>
            <person name="Rosso M.N."/>
        </authorList>
    </citation>
    <scope>NUCLEOTIDE SEQUENCE [LARGE SCALE GENOMIC DNA]</scope>
    <source>
        <strain evidence="2 3">BRFM310</strain>
    </source>
</reference>
<organism evidence="2 3">
    <name type="scientific">Trametes coccinea (strain BRFM310)</name>
    <name type="common">Pycnoporus coccineus</name>
    <dbReference type="NCBI Taxonomy" id="1353009"/>
    <lineage>
        <taxon>Eukaryota</taxon>
        <taxon>Fungi</taxon>
        <taxon>Dikarya</taxon>
        <taxon>Basidiomycota</taxon>
        <taxon>Agaricomycotina</taxon>
        <taxon>Agaricomycetes</taxon>
        <taxon>Polyporales</taxon>
        <taxon>Polyporaceae</taxon>
        <taxon>Trametes</taxon>
    </lineage>
</organism>
<protein>
    <submittedName>
        <fullName evidence="2">Uncharacterized protein</fullName>
    </submittedName>
</protein>
<dbReference type="EMBL" id="KZ084089">
    <property type="protein sequence ID" value="OSD07006.1"/>
    <property type="molecule type" value="Genomic_DNA"/>
</dbReference>
<feature type="compositionally biased region" description="Low complexity" evidence="1">
    <location>
        <begin position="228"/>
        <end position="254"/>
    </location>
</feature>
<proteinExistence type="predicted"/>
<dbReference type="AlphaFoldDB" id="A0A1Y2J0U1"/>
<dbReference type="OrthoDB" id="2758367at2759"/>
<gene>
    <name evidence="2" type="ORF">PYCCODRAFT_1431190</name>
</gene>
<evidence type="ECO:0000313" key="3">
    <source>
        <dbReference type="Proteomes" id="UP000193067"/>
    </source>
</evidence>
<sequence length="342" mass="37389">MITAGHEPEAVIPLYLSVLDYCVMVDITTSLTAAGVKRLARVVHAFRPRRMIRNARKAECLVTNILYDDAFVLADTEFEDLHRMRQKVDVARIRATHSGWKVNGFQHISITYQYYTSARRLLRLAERYTEPARRRNGPEGQRIAAMNAGNLAMRGSTEGCTVPIPARVTTYTIKNLRLNPGNNIISIPCPSNLAQNATIRVKLEPAGIAGPGPSHNTTVEHASECSPDDTASISISFSASDGSASTDDNASTYGDGDGDDSYSEDITFSVWTDKGKGRDLEPSGASVTFSDDITLNVWRDSGKGRDPKPSGSHECHDLLSDFHATIEIDLADCFFDSLSDST</sequence>
<accession>A0A1Y2J0U1</accession>
<evidence type="ECO:0000256" key="1">
    <source>
        <dbReference type="SAM" id="MobiDB-lite"/>
    </source>
</evidence>
<feature type="region of interest" description="Disordered" evidence="1">
    <location>
        <begin position="205"/>
        <end position="259"/>
    </location>
</feature>
<name>A0A1Y2J0U1_TRAC3</name>
<keyword evidence="3" id="KW-1185">Reference proteome</keyword>
<dbReference type="Proteomes" id="UP000193067">
    <property type="component" value="Unassembled WGS sequence"/>
</dbReference>
<evidence type="ECO:0000313" key="2">
    <source>
        <dbReference type="EMBL" id="OSD07006.1"/>
    </source>
</evidence>